<dbReference type="Proteomes" id="UP000321154">
    <property type="component" value="Unassembled WGS sequence"/>
</dbReference>
<feature type="domain" description="DUF1990" evidence="2">
    <location>
        <begin position="12"/>
        <end position="78"/>
    </location>
</feature>
<evidence type="ECO:0000313" key="4">
    <source>
        <dbReference type="EMBL" id="MBA8812644.1"/>
    </source>
</evidence>
<evidence type="ECO:0000259" key="2">
    <source>
        <dbReference type="Pfam" id="PF09348"/>
    </source>
</evidence>
<dbReference type="EMBL" id="JACGWW010000001">
    <property type="protein sequence ID" value="MBA8812644.1"/>
    <property type="molecule type" value="Genomic_DNA"/>
</dbReference>
<gene>
    <name evidence="4" type="ORF">FB463_000868</name>
    <name evidence="3" type="ORF">FFA01_06520</name>
</gene>
<feature type="domain" description="DUF1990" evidence="2">
    <location>
        <begin position="112"/>
        <end position="212"/>
    </location>
</feature>
<comment type="caution">
    <text evidence="4">The sequence shown here is derived from an EMBL/GenBank/DDBJ whole genome shotgun (WGS) entry which is preliminary data.</text>
</comment>
<sequence length="251" mass="27944">MRRATHTETRTTYGEVGATQAPDLMQYPPSGFTPAEYRTRVGHGDARFEAAWTATMTWQIQKRSGIEVRVDDVPSVEEGGYTPVTFDENGAPVDPAHWTRSPDESRFAPDGTPFLTAGTTATLTIEAYGRRVEAPVRVVYVIDEPKRKGFAYGTLDGHPESGEESWIVDQTDDGSVWLSIRSFSRPSSFRWKLVEPFMRRTQALYTRRYLRALSLNEPGPEPETDLGAAAVTAAESPETAPEDPTLRRTDD</sequence>
<dbReference type="OrthoDB" id="120660at2"/>
<dbReference type="Proteomes" id="UP000522688">
    <property type="component" value="Unassembled WGS sequence"/>
</dbReference>
<name>A0A7W3JH06_9MICO</name>
<feature type="region of interest" description="Disordered" evidence="1">
    <location>
        <begin position="216"/>
        <end position="251"/>
    </location>
</feature>
<dbReference type="RefSeq" id="WP_146852947.1">
    <property type="nucleotide sequence ID" value="NZ_BAAAHR010000002.1"/>
</dbReference>
<reference evidence="4 6" key="2">
    <citation type="submission" date="2020-07" db="EMBL/GenBank/DDBJ databases">
        <title>Sequencing the genomes of 1000 actinobacteria strains.</title>
        <authorList>
            <person name="Klenk H.-P."/>
        </authorList>
    </citation>
    <scope>NUCLEOTIDE SEQUENCE [LARGE SCALE GENOMIC DNA]</scope>
    <source>
        <strain evidence="4 6">DSM 10309</strain>
    </source>
</reference>
<dbReference type="InterPro" id="IPR018960">
    <property type="entry name" value="DUF1990"/>
</dbReference>
<evidence type="ECO:0000313" key="3">
    <source>
        <dbReference type="EMBL" id="GEK82343.1"/>
    </source>
</evidence>
<reference evidence="3 5" key="1">
    <citation type="submission" date="2019-07" db="EMBL/GenBank/DDBJ databases">
        <title>Whole genome shotgun sequence of Frigoribacterium faeni NBRC 103066.</title>
        <authorList>
            <person name="Hosoyama A."/>
            <person name="Uohara A."/>
            <person name="Ohji S."/>
            <person name="Ichikawa N."/>
        </authorList>
    </citation>
    <scope>NUCLEOTIDE SEQUENCE [LARGE SCALE GENOMIC DNA]</scope>
    <source>
        <strain evidence="3 5">NBRC 103066</strain>
    </source>
</reference>
<evidence type="ECO:0000313" key="5">
    <source>
        <dbReference type="Proteomes" id="UP000321154"/>
    </source>
</evidence>
<evidence type="ECO:0000256" key="1">
    <source>
        <dbReference type="SAM" id="MobiDB-lite"/>
    </source>
</evidence>
<dbReference type="Pfam" id="PF09348">
    <property type="entry name" value="DUF1990"/>
    <property type="match status" value="2"/>
</dbReference>
<evidence type="ECO:0000313" key="6">
    <source>
        <dbReference type="Proteomes" id="UP000522688"/>
    </source>
</evidence>
<proteinExistence type="predicted"/>
<dbReference type="EMBL" id="BJUV01000004">
    <property type="protein sequence ID" value="GEK82343.1"/>
    <property type="molecule type" value="Genomic_DNA"/>
</dbReference>
<dbReference type="AlphaFoldDB" id="A0A7W3JH06"/>
<organism evidence="4 6">
    <name type="scientific">Frigoribacterium faeni</name>
    <dbReference type="NCBI Taxonomy" id="145483"/>
    <lineage>
        <taxon>Bacteria</taxon>
        <taxon>Bacillati</taxon>
        <taxon>Actinomycetota</taxon>
        <taxon>Actinomycetes</taxon>
        <taxon>Micrococcales</taxon>
        <taxon>Microbacteriaceae</taxon>
        <taxon>Frigoribacterium</taxon>
    </lineage>
</organism>
<keyword evidence="5" id="KW-1185">Reference proteome</keyword>
<dbReference type="PANTHER" id="PTHR34202:SF1">
    <property type="entry name" value="UPF0548 PROTEIN"/>
    <property type="match status" value="1"/>
</dbReference>
<dbReference type="PANTHER" id="PTHR34202">
    <property type="entry name" value="UPF0548 PROTEIN"/>
    <property type="match status" value="1"/>
</dbReference>
<protein>
    <submittedName>
        <fullName evidence="3">DUF1990 domain-containing protein</fullName>
    </submittedName>
    <submittedName>
        <fullName evidence="4">Uncharacterized protein (UPF0548 family)</fullName>
    </submittedName>
</protein>
<accession>A0A7W3JH06</accession>